<proteinExistence type="inferred from homology"/>
<evidence type="ECO:0000313" key="3">
    <source>
        <dbReference type="Proteomes" id="UP001164965"/>
    </source>
</evidence>
<dbReference type="Proteomes" id="UP001164965">
    <property type="component" value="Chromosome"/>
</dbReference>
<accession>A0ABY6NVG8</accession>
<dbReference type="Gene3D" id="3.40.50.12500">
    <property type="match status" value="1"/>
</dbReference>
<protein>
    <submittedName>
        <fullName evidence="2">Aspartate/glutamate racemase family protein</fullName>
    </submittedName>
</protein>
<reference evidence="2" key="1">
    <citation type="submission" date="2022-10" db="EMBL/GenBank/DDBJ databases">
        <title>Rhodococcus sp.75.</title>
        <authorList>
            <person name="Sun M."/>
        </authorList>
    </citation>
    <scope>NUCLEOTIDE SEQUENCE</scope>
    <source>
        <strain evidence="2">75</strain>
    </source>
</reference>
<evidence type="ECO:0000313" key="2">
    <source>
        <dbReference type="EMBL" id="UZJ23385.1"/>
    </source>
</evidence>
<sequence length="219" mass="23212">MKIRAVTPIHVDDDELQRRRRRYDRLAPAGVTVELTDLGDGPEVPRALETEQDIRRSESLVVQALQQTDPALFDAFLPDCVLDPGAEHAGPVPVLGLLRLSSHLLGGIGRPFSAVARNTAIADELGRRLALYGMAEQCPRVRVLGLSVTDIEDEATWARSVAAAVADLEVGAVVNGCSAVDVLPAGGGPRVLDPTATALQVLGLIGDLRLTPHLSAAAR</sequence>
<gene>
    <name evidence="2" type="ORF">RHODO2019_09040</name>
</gene>
<dbReference type="InterPro" id="IPR053714">
    <property type="entry name" value="Iso_Racemase_Enz_sf"/>
</dbReference>
<organism evidence="2 3">
    <name type="scientific">Rhodococcus antarcticus</name>
    <dbReference type="NCBI Taxonomy" id="2987751"/>
    <lineage>
        <taxon>Bacteria</taxon>
        <taxon>Bacillati</taxon>
        <taxon>Actinomycetota</taxon>
        <taxon>Actinomycetes</taxon>
        <taxon>Mycobacteriales</taxon>
        <taxon>Nocardiaceae</taxon>
        <taxon>Rhodococcus</taxon>
    </lineage>
</organism>
<dbReference type="EMBL" id="CP110615">
    <property type="protein sequence ID" value="UZJ23385.1"/>
    <property type="molecule type" value="Genomic_DNA"/>
</dbReference>
<dbReference type="InterPro" id="IPR015942">
    <property type="entry name" value="Asp/Glu/hydantoin_racemase"/>
</dbReference>
<keyword evidence="3" id="KW-1185">Reference proteome</keyword>
<evidence type="ECO:0000256" key="1">
    <source>
        <dbReference type="ARBA" id="ARBA00038414"/>
    </source>
</evidence>
<dbReference type="RefSeq" id="WP_265381492.1">
    <property type="nucleotide sequence ID" value="NZ_CP110615.1"/>
</dbReference>
<name>A0ABY6NVG8_9NOCA</name>
<dbReference type="Pfam" id="PF01177">
    <property type="entry name" value="Asp_Glu_race"/>
    <property type="match status" value="1"/>
</dbReference>
<comment type="similarity">
    <text evidence="1">Belongs to the HyuE racemase family.</text>
</comment>